<reference evidence="2" key="1">
    <citation type="submission" date="2014-09" db="EMBL/GenBank/DDBJ databases">
        <authorList>
            <person name="Sharma Rahul"/>
            <person name="Thines Marco"/>
        </authorList>
    </citation>
    <scope>NUCLEOTIDE SEQUENCE [LARGE SCALE GENOMIC DNA]</scope>
</reference>
<proteinExistence type="predicted"/>
<dbReference type="RefSeq" id="XP_024584255.1">
    <property type="nucleotide sequence ID" value="XM_024718903.1"/>
</dbReference>
<organism evidence="1 2">
    <name type="scientific">Plasmopara halstedii</name>
    <name type="common">Downy mildew of sunflower</name>
    <dbReference type="NCBI Taxonomy" id="4781"/>
    <lineage>
        <taxon>Eukaryota</taxon>
        <taxon>Sar</taxon>
        <taxon>Stramenopiles</taxon>
        <taxon>Oomycota</taxon>
        <taxon>Peronosporomycetes</taxon>
        <taxon>Peronosporales</taxon>
        <taxon>Peronosporaceae</taxon>
        <taxon>Plasmopara</taxon>
    </lineage>
</organism>
<name>A0A0P1B133_PLAHL</name>
<keyword evidence="2" id="KW-1185">Reference proteome</keyword>
<dbReference type="GeneID" id="36400266"/>
<dbReference type="EMBL" id="CCYD01002864">
    <property type="protein sequence ID" value="CEG47886.1"/>
    <property type="molecule type" value="Genomic_DNA"/>
</dbReference>
<accession>A0A0P1B133</accession>
<sequence length="69" mass="8267">MRDPTCHTYILYKQDLSETIHFCVSFLLCSNEVKRKLQMLHQQSTVKLNKYMARMISDATTRKSEFFFI</sequence>
<evidence type="ECO:0000313" key="1">
    <source>
        <dbReference type="EMBL" id="CEG47886.1"/>
    </source>
</evidence>
<protein>
    <submittedName>
        <fullName evidence="1">Uncharacterized protein</fullName>
    </submittedName>
</protein>
<dbReference type="Proteomes" id="UP000054928">
    <property type="component" value="Unassembled WGS sequence"/>
</dbReference>
<dbReference type="AlphaFoldDB" id="A0A0P1B133"/>
<evidence type="ECO:0000313" key="2">
    <source>
        <dbReference type="Proteomes" id="UP000054928"/>
    </source>
</evidence>